<keyword evidence="8" id="KW-1185">Reference proteome</keyword>
<keyword evidence="5 7" id="KW-0067">ATP-binding</keyword>
<proteinExistence type="inferred from homology"/>
<dbReference type="GO" id="GO:0015833">
    <property type="term" value="P:peptide transport"/>
    <property type="evidence" value="ECO:0007669"/>
    <property type="project" value="InterPro"/>
</dbReference>
<evidence type="ECO:0000256" key="5">
    <source>
        <dbReference type="ARBA" id="ARBA00022840"/>
    </source>
</evidence>
<dbReference type="GO" id="GO:0005524">
    <property type="term" value="F:ATP binding"/>
    <property type="evidence" value="ECO:0007669"/>
    <property type="project" value="UniProtKB-KW"/>
</dbReference>
<reference evidence="7" key="1">
    <citation type="submission" date="2021-01" db="EMBL/GenBank/DDBJ databases">
        <title>Rhizobium sp. strain KVB221 16S ribosomal RNA gene Genome sequencing and assembly.</title>
        <authorList>
            <person name="Kang M."/>
        </authorList>
    </citation>
    <scope>NUCLEOTIDE SEQUENCE</scope>
    <source>
        <strain evidence="7">KVB221</strain>
    </source>
</reference>
<dbReference type="PANTHER" id="PTHR43776:SF7">
    <property type="entry name" value="D,D-DIPEPTIDE TRANSPORT ATP-BINDING PROTEIN DDPF-RELATED"/>
    <property type="match status" value="1"/>
</dbReference>
<sequence length="556" mass="60635">MSQMVNSMTGNQQGAPLLEVSNLRISFGATPVVQGINFALGAGEILGIVGESGSGKTVSCRVLTGLLSDQASSSGQMTFNGRDYDLSDRSACAGLRGKQISMIFQDPMSALDPLMKMRRQLALRGADQAQAEALFKQVGFPDPSAILDRYPHQLSGGQCQRVAIACAMISQPRILVADEPTTALDVTIQAGILKLLKETVQHMGTSMIFITHDLSVVSELCNRVLVMRRGRIEEVRRTAEMLRHPHSTYTRSLLAAIPRAENKGQRLPTLEDIQSGNPPRPLPAAPHIDKSGVPVLSFRNVGVDYLRAGGGNFRAIDDINLDVYANEILGVVGESGSGKSTLSKAAVGLVKTASGEIRIRGRQANWLRAKRSERRDVQYIFQDPRGALDPARRVLSQVREPLDVHGIGERSQRDRMAGEELCRAGLEPEFHQRKPGSLSGGQRQRVTIARALALKPKLLICDESVSALDVSVQARILNMLLEIRAERNIAILFISHDLSVIQHLCDRVIVMRAGKIIETGSVGEVWNSPVAQYTQELLTALPQLPAVHKHYEDIPA</sequence>
<dbReference type="Gene3D" id="3.40.50.300">
    <property type="entry name" value="P-loop containing nucleotide triphosphate hydrolases"/>
    <property type="match status" value="2"/>
</dbReference>
<feature type="domain" description="ABC transporter" evidence="6">
    <location>
        <begin position="18"/>
        <end position="254"/>
    </location>
</feature>
<accession>A0A936YN57</accession>
<dbReference type="NCBIfam" id="NF008453">
    <property type="entry name" value="PRK11308.1"/>
    <property type="match status" value="2"/>
</dbReference>
<keyword evidence="3" id="KW-0813">Transport</keyword>
<dbReference type="Proteomes" id="UP000633219">
    <property type="component" value="Unassembled WGS sequence"/>
</dbReference>
<feature type="domain" description="ABC transporter" evidence="6">
    <location>
        <begin position="296"/>
        <end position="538"/>
    </location>
</feature>
<evidence type="ECO:0000313" key="7">
    <source>
        <dbReference type="EMBL" id="MBL0373510.1"/>
    </source>
</evidence>
<dbReference type="AlphaFoldDB" id="A0A936YN57"/>
<dbReference type="GO" id="GO:0016887">
    <property type="term" value="F:ATP hydrolysis activity"/>
    <property type="evidence" value="ECO:0007669"/>
    <property type="project" value="InterPro"/>
</dbReference>
<dbReference type="InterPro" id="IPR003593">
    <property type="entry name" value="AAA+_ATPase"/>
</dbReference>
<evidence type="ECO:0000256" key="3">
    <source>
        <dbReference type="ARBA" id="ARBA00022448"/>
    </source>
</evidence>
<dbReference type="InterPro" id="IPR017871">
    <property type="entry name" value="ABC_transporter-like_CS"/>
</dbReference>
<protein>
    <submittedName>
        <fullName evidence="7">ABC transporter ATP-binding protein</fullName>
    </submittedName>
</protein>
<dbReference type="SMART" id="SM00382">
    <property type="entry name" value="AAA"/>
    <property type="match status" value="2"/>
</dbReference>
<dbReference type="EMBL" id="JAEQNC010000008">
    <property type="protein sequence ID" value="MBL0373510.1"/>
    <property type="molecule type" value="Genomic_DNA"/>
</dbReference>
<organism evidence="7 8">
    <name type="scientific">Rhizobium setariae</name>
    <dbReference type="NCBI Taxonomy" id="2801340"/>
    <lineage>
        <taxon>Bacteria</taxon>
        <taxon>Pseudomonadati</taxon>
        <taxon>Pseudomonadota</taxon>
        <taxon>Alphaproteobacteria</taxon>
        <taxon>Hyphomicrobiales</taxon>
        <taxon>Rhizobiaceae</taxon>
        <taxon>Rhizobium/Agrobacterium group</taxon>
        <taxon>Rhizobium</taxon>
    </lineage>
</organism>
<comment type="subcellular location">
    <subcellularLocation>
        <location evidence="1">Cell inner membrane</location>
        <topology evidence="1">Peripheral membrane protein</topology>
    </subcellularLocation>
</comment>
<evidence type="ECO:0000256" key="2">
    <source>
        <dbReference type="ARBA" id="ARBA00005417"/>
    </source>
</evidence>
<evidence type="ECO:0000256" key="1">
    <source>
        <dbReference type="ARBA" id="ARBA00004417"/>
    </source>
</evidence>
<gene>
    <name evidence="7" type="ORF">JJB09_15885</name>
</gene>
<dbReference type="CDD" id="cd03257">
    <property type="entry name" value="ABC_NikE_OppD_transporters"/>
    <property type="match status" value="2"/>
</dbReference>
<dbReference type="Pfam" id="PF00005">
    <property type="entry name" value="ABC_tran"/>
    <property type="match status" value="2"/>
</dbReference>
<dbReference type="PROSITE" id="PS00211">
    <property type="entry name" value="ABC_TRANSPORTER_1"/>
    <property type="match status" value="2"/>
</dbReference>
<comment type="similarity">
    <text evidence="2">Belongs to the ABC transporter superfamily.</text>
</comment>
<dbReference type="GO" id="GO:0055085">
    <property type="term" value="P:transmembrane transport"/>
    <property type="evidence" value="ECO:0007669"/>
    <property type="project" value="UniProtKB-ARBA"/>
</dbReference>
<dbReference type="NCBIfam" id="NF007739">
    <property type="entry name" value="PRK10419.1"/>
    <property type="match status" value="2"/>
</dbReference>
<dbReference type="PANTHER" id="PTHR43776">
    <property type="entry name" value="TRANSPORT ATP-BINDING PROTEIN"/>
    <property type="match status" value="1"/>
</dbReference>
<evidence type="ECO:0000313" key="8">
    <source>
        <dbReference type="Proteomes" id="UP000633219"/>
    </source>
</evidence>
<evidence type="ECO:0000256" key="4">
    <source>
        <dbReference type="ARBA" id="ARBA00022741"/>
    </source>
</evidence>
<dbReference type="RefSeq" id="WP_201660082.1">
    <property type="nucleotide sequence ID" value="NZ_JAEQNC010000008.1"/>
</dbReference>
<dbReference type="InterPro" id="IPR003439">
    <property type="entry name" value="ABC_transporter-like_ATP-bd"/>
</dbReference>
<name>A0A936YN57_9HYPH</name>
<keyword evidence="4" id="KW-0547">Nucleotide-binding</keyword>
<dbReference type="PROSITE" id="PS50893">
    <property type="entry name" value="ABC_TRANSPORTER_2"/>
    <property type="match status" value="2"/>
</dbReference>
<dbReference type="GO" id="GO:0005886">
    <property type="term" value="C:plasma membrane"/>
    <property type="evidence" value="ECO:0007669"/>
    <property type="project" value="UniProtKB-SubCell"/>
</dbReference>
<dbReference type="Pfam" id="PF08352">
    <property type="entry name" value="oligo_HPY"/>
    <property type="match status" value="1"/>
</dbReference>
<dbReference type="InterPro" id="IPR050319">
    <property type="entry name" value="ABC_transp_ATP-bind"/>
</dbReference>
<evidence type="ECO:0000259" key="6">
    <source>
        <dbReference type="PROSITE" id="PS50893"/>
    </source>
</evidence>
<dbReference type="InterPro" id="IPR013563">
    <property type="entry name" value="Oligopep_ABC_C"/>
</dbReference>
<comment type="caution">
    <text evidence="7">The sequence shown here is derived from an EMBL/GenBank/DDBJ whole genome shotgun (WGS) entry which is preliminary data.</text>
</comment>
<dbReference type="InterPro" id="IPR027417">
    <property type="entry name" value="P-loop_NTPase"/>
</dbReference>
<dbReference type="SUPFAM" id="SSF52540">
    <property type="entry name" value="P-loop containing nucleoside triphosphate hydrolases"/>
    <property type="match status" value="2"/>
</dbReference>